<evidence type="ECO:0000313" key="3">
    <source>
        <dbReference type="EMBL" id="NMM44289.1"/>
    </source>
</evidence>
<dbReference type="InterPro" id="IPR045517">
    <property type="entry name" value="Glyoxalase_8"/>
</dbReference>
<evidence type="ECO:0000256" key="1">
    <source>
        <dbReference type="SAM" id="MobiDB-lite"/>
    </source>
</evidence>
<organism evidence="3 4">
    <name type="scientific">Pacificispira spongiicola</name>
    <dbReference type="NCBI Taxonomy" id="2729598"/>
    <lineage>
        <taxon>Bacteria</taxon>
        <taxon>Pseudomonadati</taxon>
        <taxon>Pseudomonadota</taxon>
        <taxon>Alphaproteobacteria</taxon>
        <taxon>Rhodospirillales</taxon>
        <taxon>Rhodospirillaceae</taxon>
        <taxon>Pacificispira</taxon>
    </lineage>
</organism>
<evidence type="ECO:0000313" key="4">
    <source>
        <dbReference type="Proteomes" id="UP000539372"/>
    </source>
</evidence>
<comment type="caution">
    <text evidence="3">The sequence shown here is derived from an EMBL/GenBank/DDBJ whole genome shotgun (WGS) entry which is preliminary data.</text>
</comment>
<dbReference type="Pfam" id="PF20066">
    <property type="entry name" value="Glyoxalase_8"/>
    <property type="match status" value="1"/>
</dbReference>
<name>A0A7Y0HGF3_9PROT</name>
<feature type="domain" description="Glyoxalase-related protein" evidence="2">
    <location>
        <begin position="5"/>
        <end position="145"/>
    </location>
</feature>
<dbReference type="AlphaFoldDB" id="A0A7Y0HGF3"/>
<dbReference type="RefSeq" id="WP_169624581.1">
    <property type="nucleotide sequence ID" value="NZ_JABBNT010000002.1"/>
</dbReference>
<keyword evidence="4" id="KW-1185">Reference proteome</keyword>
<dbReference type="EMBL" id="JABBNT010000002">
    <property type="protein sequence ID" value="NMM44289.1"/>
    <property type="molecule type" value="Genomic_DNA"/>
</dbReference>
<accession>A0A7Y0HGF3</accession>
<gene>
    <name evidence="3" type="ORF">HH303_07355</name>
</gene>
<reference evidence="3 4" key="1">
    <citation type="submission" date="2020-04" db="EMBL/GenBank/DDBJ databases">
        <title>Rhodospirillaceae bacterium KN72 isolated from deep sea.</title>
        <authorList>
            <person name="Zhang D.-C."/>
        </authorList>
    </citation>
    <scope>NUCLEOTIDE SEQUENCE [LARGE SCALE GENOMIC DNA]</scope>
    <source>
        <strain evidence="3 4">KN72</strain>
    </source>
</reference>
<protein>
    <recommendedName>
        <fullName evidence="2">Glyoxalase-related protein domain-containing protein</fullName>
    </recommendedName>
</protein>
<feature type="region of interest" description="Disordered" evidence="1">
    <location>
        <begin position="127"/>
        <end position="146"/>
    </location>
</feature>
<evidence type="ECO:0000259" key="2">
    <source>
        <dbReference type="Pfam" id="PF20066"/>
    </source>
</evidence>
<dbReference type="Proteomes" id="UP000539372">
    <property type="component" value="Unassembled WGS sequence"/>
</dbReference>
<proteinExistence type="predicted"/>
<sequence>MTSPSPLPSLDALKAQAKRLRTELEASGNPVSHGQALELIARQYGFRDWNTLHARTGNAPPPPPFTVGQIVEGTYLGQPFIGEVIGLQSQAGGSLYRLTLDFEEPIDVVTFDSFSNFRKRVSCTVDRNGRSPEKTSNGRPQVALSL</sequence>